<evidence type="ECO:0000256" key="1">
    <source>
        <dbReference type="ARBA" id="ARBA00005486"/>
    </source>
</evidence>
<comment type="similarity">
    <text evidence="1">Belongs to the SCC3 family.</text>
</comment>
<feature type="domain" description="SCD" evidence="2">
    <location>
        <begin position="1"/>
        <end position="70"/>
    </location>
</feature>
<dbReference type="STRING" id="6184.A0A430Q0Z5"/>
<accession>A0A430Q0Z5</accession>
<dbReference type="InterPro" id="IPR039662">
    <property type="entry name" value="Cohesin_Scc3/SA"/>
</dbReference>
<dbReference type="GO" id="GO:0008278">
    <property type="term" value="C:cohesin complex"/>
    <property type="evidence" value="ECO:0007669"/>
    <property type="project" value="TreeGrafter"/>
</dbReference>
<dbReference type="Pfam" id="PF21581">
    <property type="entry name" value="SCD"/>
    <property type="match status" value="1"/>
</dbReference>
<name>A0A430Q0Z5_SCHBO</name>
<dbReference type="InterPro" id="IPR016024">
    <property type="entry name" value="ARM-type_fold"/>
</dbReference>
<dbReference type="Proteomes" id="UP000290809">
    <property type="component" value="Unassembled WGS sequence"/>
</dbReference>
<dbReference type="AlphaFoldDB" id="A0A430Q0Z5"/>
<evidence type="ECO:0000259" key="2">
    <source>
        <dbReference type="PROSITE" id="PS51425"/>
    </source>
</evidence>
<dbReference type="GO" id="GO:0003682">
    <property type="term" value="F:chromatin binding"/>
    <property type="evidence" value="ECO:0007669"/>
    <property type="project" value="TreeGrafter"/>
</dbReference>
<comment type="caution">
    <text evidence="3">The sequence shown here is derived from an EMBL/GenBank/DDBJ whole genome shotgun (WGS) entry which is preliminary data.</text>
</comment>
<dbReference type="GO" id="GO:0005634">
    <property type="term" value="C:nucleus"/>
    <property type="evidence" value="ECO:0007669"/>
    <property type="project" value="TreeGrafter"/>
</dbReference>
<keyword evidence="4" id="KW-1185">Reference proteome</keyword>
<dbReference type="SUPFAM" id="SSF48371">
    <property type="entry name" value="ARM repeat"/>
    <property type="match status" value="1"/>
</dbReference>
<dbReference type="PANTHER" id="PTHR11199:SF0">
    <property type="entry name" value="LD34181P-RELATED"/>
    <property type="match status" value="1"/>
</dbReference>
<dbReference type="PROSITE" id="PS51425">
    <property type="entry name" value="SCD"/>
    <property type="match status" value="1"/>
</dbReference>
<evidence type="ECO:0000313" key="3">
    <source>
        <dbReference type="EMBL" id="RTG81268.1"/>
    </source>
</evidence>
<dbReference type="PANTHER" id="PTHR11199">
    <property type="entry name" value="STROMAL ANTIGEN"/>
    <property type="match status" value="1"/>
</dbReference>
<dbReference type="InterPro" id="IPR020839">
    <property type="entry name" value="SCD"/>
</dbReference>
<evidence type="ECO:0000313" key="4">
    <source>
        <dbReference type="Proteomes" id="UP000290809"/>
    </source>
</evidence>
<sequence length="91" mass="10679">MQEIGVWMRRYPAMFLDDSYLKYVGWTLYDRIGDVRLQCLRALQPLYEDPALINSLELFTSRFKSRLVDMTLDKETEVAVQAVKLVSCILK</sequence>
<organism evidence="3 4">
    <name type="scientific">Schistosoma bovis</name>
    <name type="common">Blood fluke</name>
    <dbReference type="NCBI Taxonomy" id="6184"/>
    <lineage>
        <taxon>Eukaryota</taxon>
        <taxon>Metazoa</taxon>
        <taxon>Spiralia</taxon>
        <taxon>Lophotrochozoa</taxon>
        <taxon>Platyhelminthes</taxon>
        <taxon>Trematoda</taxon>
        <taxon>Digenea</taxon>
        <taxon>Strigeidida</taxon>
        <taxon>Schistosomatoidea</taxon>
        <taxon>Schistosomatidae</taxon>
        <taxon>Schistosoma</taxon>
    </lineage>
</organism>
<reference evidence="3 4" key="1">
    <citation type="journal article" date="2019" name="PLoS Pathog.">
        <title>Genome sequence of the bovine parasite Schistosoma bovis Tanzania.</title>
        <authorList>
            <person name="Oey H."/>
            <person name="Zakrzewski M."/>
            <person name="Gobert G."/>
            <person name="Gravermann K."/>
            <person name="Stoye J."/>
            <person name="Jones M."/>
            <person name="Mcmanus D."/>
            <person name="Krause L."/>
        </authorList>
    </citation>
    <scope>NUCLEOTIDE SEQUENCE [LARGE SCALE GENOMIC DNA]</scope>
    <source>
        <strain evidence="3 4">TAN1997</strain>
    </source>
</reference>
<dbReference type="EMBL" id="QMKO01003489">
    <property type="protein sequence ID" value="RTG81268.1"/>
    <property type="molecule type" value="Genomic_DNA"/>
</dbReference>
<gene>
    <name evidence="3" type="ORF">DC041_0010605</name>
</gene>
<dbReference type="GO" id="GO:0000785">
    <property type="term" value="C:chromatin"/>
    <property type="evidence" value="ECO:0007669"/>
    <property type="project" value="TreeGrafter"/>
</dbReference>
<dbReference type="GO" id="GO:0007062">
    <property type="term" value="P:sister chromatid cohesion"/>
    <property type="evidence" value="ECO:0007669"/>
    <property type="project" value="TreeGrafter"/>
</dbReference>
<protein>
    <recommendedName>
        <fullName evidence="2">SCD domain-containing protein</fullName>
    </recommendedName>
</protein>
<proteinExistence type="inferred from homology"/>